<keyword evidence="1" id="KW-0732">Signal</keyword>
<organism evidence="2 3">
    <name type="scientific">Colwellia maritima</name>
    <dbReference type="NCBI Taxonomy" id="2912588"/>
    <lineage>
        <taxon>Bacteria</taxon>
        <taxon>Pseudomonadati</taxon>
        <taxon>Pseudomonadota</taxon>
        <taxon>Gammaproteobacteria</taxon>
        <taxon>Alteromonadales</taxon>
        <taxon>Colwelliaceae</taxon>
        <taxon>Colwellia</taxon>
    </lineage>
</organism>
<protein>
    <recommendedName>
        <fullName evidence="4">Type 1 fimbrial protein</fullName>
    </recommendedName>
</protein>
<sequence length="115" mass="12692">MIKRCVILLSICLCTSAFADRISGSIYTQGIIIETPNCVQLKKQGKTSISFRTTDSHLIKGKITSHTRIMNVNLTHGQCEDLALYQTVHIGYAEGNDSSSFTHSFNIIDSITSTH</sequence>
<feature type="signal peptide" evidence="1">
    <location>
        <begin position="1"/>
        <end position="19"/>
    </location>
</feature>
<keyword evidence="3" id="KW-1185">Reference proteome</keyword>
<evidence type="ECO:0008006" key="4">
    <source>
        <dbReference type="Google" id="ProtNLM"/>
    </source>
</evidence>
<name>A0ABS9X898_9GAMM</name>
<dbReference type="Proteomes" id="UP001139646">
    <property type="component" value="Unassembled WGS sequence"/>
</dbReference>
<dbReference type="EMBL" id="JAKKSL010000007">
    <property type="protein sequence ID" value="MCI2286017.1"/>
    <property type="molecule type" value="Genomic_DNA"/>
</dbReference>
<feature type="chain" id="PRO_5045562918" description="Type 1 fimbrial protein" evidence="1">
    <location>
        <begin position="20"/>
        <end position="115"/>
    </location>
</feature>
<comment type="caution">
    <text evidence="2">The sequence shown here is derived from an EMBL/GenBank/DDBJ whole genome shotgun (WGS) entry which is preliminary data.</text>
</comment>
<evidence type="ECO:0000256" key="1">
    <source>
        <dbReference type="SAM" id="SignalP"/>
    </source>
</evidence>
<evidence type="ECO:0000313" key="2">
    <source>
        <dbReference type="EMBL" id="MCI2286017.1"/>
    </source>
</evidence>
<gene>
    <name evidence="2" type="ORF">L3081_24655</name>
</gene>
<proteinExistence type="predicted"/>
<accession>A0ABS9X898</accession>
<dbReference type="RefSeq" id="WP_242289124.1">
    <property type="nucleotide sequence ID" value="NZ_JAKKSL010000007.1"/>
</dbReference>
<evidence type="ECO:0000313" key="3">
    <source>
        <dbReference type="Proteomes" id="UP001139646"/>
    </source>
</evidence>
<reference evidence="2" key="1">
    <citation type="submission" date="2022-01" db="EMBL/GenBank/DDBJ databases">
        <title>Colwellia maritima, isolated from seawater.</title>
        <authorList>
            <person name="Kristyanto S."/>
            <person name="Jung J."/>
            <person name="Jeon C.O."/>
        </authorList>
    </citation>
    <scope>NUCLEOTIDE SEQUENCE</scope>
    <source>
        <strain evidence="2">MSW7</strain>
    </source>
</reference>